<reference evidence="2" key="1">
    <citation type="journal article" date="2011" name="PLoS Genet.">
        <title>Genomic analysis of the necrotrophic fungal pathogens Sclerotinia sclerotiorum and Botrytis cinerea.</title>
        <authorList>
            <person name="Amselem J."/>
            <person name="Cuomo C.A."/>
            <person name="van Kan J.A."/>
            <person name="Viaud M."/>
            <person name="Benito E.P."/>
            <person name="Couloux A."/>
            <person name="Coutinho P.M."/>
            <person name="de Vries R.P."/>
            <person name="Dyer P.S."/>
            <person name="Fillinger S."/>
            <person name="Fournier E."/>
            <person name="Gout L."/>
            <person name="Hahn M."/>
            <person name="Kohn L."/>
            <person name="Lapalu N."/>
            <person name="Plummer K.M."/>
            <person name="Pradier J.M."/>
            <person name="Quevillon E."/>
            <person name="Sharon A."/>
            <person name="Simon A."/>
            <person name="ten Have A."/>
            <person name="Tudzynski B."/>
            <person name="Tudzynski P."/>
            <person name="Wincker P."/>
            <person name="Andrew M."/>
            <person name="Anthouard V."/>
            <person name="Beever R.E."/>
            <person name="Beffa R."/>
            <person name="Benoit I."/>
            <person name="Bouzid O."/>
            <person name="Brault B."/>
            <person name="Chen Z."/>
            <person name="Choquer M."/>
            <person name="Collemare J."/>
            <person name="Cotton P."/>
            <person name="Danchin E.G."/>
            <person name="Da Silva C."/>
            <person name="Gautier A."/>
            <person name="Giraud C."/>
            <person name="Giraud T."/>
            <person name="Gonzalez C."/>
            <person name="Grossetete S."/>
            <person name="Guldener U."/>
            <person name="Henrissat B."/>
            <person name="Howlett B.J."/>
            <person name="Kodira C."/>
            <person name="Kretschmer M."/>
            <person name="Lappartient A."/>
            <person name="Leroch M."/>
            <person name="Levis C."/>
            <person name="Mauceli E."/>
            <person name="Neuveglise C."/>
            <person name="Oeser B."/>
            <person name="Pearson M."/>
            <person name="Poulain J."/>
            <person name="Poussereau N."/>
            <person name="Quesneville H."/>
            <person name="Rascle C."/>
            <person name="Schumacher J."/>
            <person name="Segurens B."/>
            <person name="Sexton A."/>
            <person name="Silva E."/>
            <person name="Sirven C."/>
            <person name="Soanes D.M."/>
            <person name="Talbot N.J."/>
            <person name="Templeton M."/>
            <person name="Yandava C."/>
            <person name="Yarden O."/>
            <person name="Zeng Q."/>
            <person name="Rollins J.A."/>
            <person name="Lebrun M.H."/>
            <person name="Dickman M."/>
        </authorList>
    </citation>
    <scope>NUCLEOTIDE SEQUENCE [LARGE SCALE GENOMIC DNA]</scope>
    <source>
        <strain evidence="2">T4</strain>
    </source>
</reference>
<evidence type="ECO:0000313" key="2">
    <source>
        <dbReference type="Proteomes" id="UP000008177"/>
    </source>
</evidence>
<sequence length="157" mass="17956">MSRWSLGLSALYQPAKSTISPPLQIRYPCLGPISAEEYLLVCMRVFHPKPLLNFTPVLPTQRKSVRPSPTVSSPRYDLQRSFYIGSTVHKEGSKLRRIRHHNLNITQVLMDVYNSFCFGRPPGKQISPSKGIMPSGYHRKLRQSNWIKLQSKHSLPT</sequence>
<evidence type="ECO:0000313" key="1">
    <source>
        <dbReference type="EMBL" id="CCD46164.1"/>
    </source>
</evidence>
<proteinExistence type="predicted"/>
<dbReference type="EMBL" id="FQ790281">
    <property type="protein sequence ID" value="CCD46164.1"/>
    <property type="molecule type" value="Genomic_DNA"/>
</dbReference>
<dbReference type="AlphaFoldDB" id="G2Y0J9"/>
<accession>G2Y0J9</accession>
<dbReference type="InParanoid" id="G2Y0J9"/>
<dbReference type="Proteomes" id="UP000008177">
    <property type="component" value="Unplaced contigs"/>
</dbReference>
<gene>
    <name evidence="1" type="ORF">BofuT4_P117140.1</name>
</gene>
<organism evidence="1 2">
    <name type="scientific">Botryotinia fuckeliana (strain T4)</name>
    <name type="common">Noble rot fungus</name>
    <name type="synonym">Botrytis cinerea</name>
    <dbReference type="NCBI Taxonomy" id="999810"/>
    <lineage>
        <taxon>Eukaryota</taxon>
        <taxon>Fungi</taxon>
        <taxon>Dikarya</taxon>
        <taxon>Ascomycota</taxon>
        <taxon>Pezizomycotina</taxon>
        <taxon>Leotiomycetes</taxon>
        <taxon>Helotiales</taxon>
        <taxon>Sclerotiniaceae</taxon>
        <taxon>Botrytis</taxon>
    </lineage>
</organism>
<dbReference type="HOGENOM" id="CLU_1677593_0_0_1"/>
<protein>
    <submittedName>
        <fullName evidence="1">Uncharacterized protein</fullName>
    </submittedName>
</protein>
<name>G2Y0J9_BOTF4</name>